<comment type="subcellular location">
    <subcellularLocation>
        <location evidence="1">Nucleus</location>
    </subcellularLocation>
</comment>
<dbReference type="SUPFAM" id="SSF46689">
    <property type="entry name" value="Homeodomain-like"/>
    <property type="match status" value="1"/>
</dbReference>
<evidence type="ECO:0000313" key="3">
    <source>
        <dbReference type="Proteomes" id="UP000324222"/>
    </source>
</evidence>
<comment type="caution">
    <text evidence="2">The sequence shown here is derived from an EMBL/GenBank/DDBJ whole genome shotgun (WGS) entry which is preliminary data.</text>
</comment>
<reference evidence="2 3" key="1">
    <citation type="submission" date="2019-05" db="EMBL/GenBank/DDBJ databases">
        <title>Another draft genome of Portunus trituberculatus and its Hox gene families provides insights of decapod evolution.</title>
        <authorList>
            <person name="Jeong J.-H."/>
            <person name="Song I."/>
            <person name="Kim S."/>
            <person name="Choi T."/>
            <person name="Kim D."/>
            <person name="Ryu S."/>
            <person name="Kim W."/>
        </authorList>
    </citation>
    <scope>NUCLEOTIDE SEQUENCE [LARGE SCALE GENOMIC DNA]</scope>
    <source>
        <tissue evidence="2">Muscle</tissue>
    </source>
</reference>
<dbReference type="InterPro" id="IPR009057">
    <property type="entry name" value="Homeodomain-like_sf"/>
</dbReference>
<keyword evidence="3" id="KW-1185">Reference proteome</keyword>
<gene>
    <name evidence="2" type="ORF">E2C01_099946</name>
</gene>
<organism evidence="2 3">
    <name type="scientific">Portunus trituberculatus</name>
    <name type="common">Swimming crab</name>
    <name type="synonym">Neptunus trituberculatus</name>
    <dbReference type="NCBI Taxonomy" id="210409"/>
    <lineage>
        <taxon>Eukaryota</taxon>
        <taxon>Metazoa</taxon>
        <taxon>Ecdysozoa</taxon>
        <taxon>Arthropoda</taxon>
        <taxon>Crustacea</taxon>
        <taxon>Multicrustacea</taxon>
        <taxon>Malacostraca</taxon>
        <taxon>Eumalacostraca</taxon>
        <taxon>Eucarida</taxon>
        <taxon>Decapoda</taxon>
        <taxon>Pleocyemata</taxon>
        <taxon>Brachyura</taxon>
        <taxon>Eubrachyura</taxon>
        <taxon>Portunoidea</taxon>
        <taxon>Portunidae</taxon>
        <taxon>Portuninae</taxon>
        <taxon>Portunus</taxon>
    </lineage>
</organism>
<evidence type="ECO:0000256" key="1">
    <source>
        <dbReference type="ARBA" id="ARBA00004123"/>
    </source>
</evidence>
<protein>
    <submittedName>
        <fullName evidence="2">Uncharacterized protein</fullName>
    </submittedName>
</protein>
<accession>A0A5B7KC84</accession>
<evidence type="ECO:0000313" key="2">
    <source>
        <dbReference type="EMBL" id="MPD04267.1"/>
    </source>
</evidence>
<sequence length="94" mass="10471">MAPSKNTKEKGVTAIMNDNKLIKKHQIFLLQEKLDIIAKVEAGEKLCDGSRFYSDNESTVRNMVKCKDAIKNAVQQALPHARDNIVKVGHVPPT</sequence>
<dbReference type="EMBL" id="VSRR010140212">
    <property type="protein sequence ID" value="MPD04267.1"/>
    <property type="molecule type" value="Genomic_DNA"/>
</dbReference>
<dbReference type="AlphaFoldDB" id="A0A5B7KC84"/>
<dbReference type="Gene3D" id="1.10.10.60">
    <property type="entry name" value="Homeodomain-like"/>
    <property type="match status" value="1"/>
</dbReference>
<dbReference type="Proteomes" id="UP000324222">
    <property type="component" value="Unassembled WGS sequence"/>
</dbReference>
<name>A0A5B7KC84_PORTR</name>
<proteinExistence type="predicted"/>
<dbReference type="GO" id="GO:0005634">
    <property type="term" value="C:nucleus"/>
    <property type="evidence" value="ECO:0007669"/>
    <property type="project" value="UniProtKB-SubCell"/>
</dbReference>